<evidence type="ECO:0000313" key="2">
    <source>
        <dbReference type="EMBL" id="KAK2189115.1"/>
    </source>
</evidence>
<keyword evidence="3" id="KW-1185">Reference proteome</keyword>
<dbReference type="Proteomes" id="UP001209878">
    <property type="component" value="Unassembled WGS sequence"/>
</dbReference>
<dbReference type="PANTHER" id="PTHR33244">
    <property type="entry name" value="INTEGRASE CATALYTIC DOMAIN-CONTAINING PROTEIN-RELATED"/>
    <property type="match status" value="1"/>
</dbReference>
<dbReference type="PANTHER" id="PTHR33244:SF3">
    <property type="entry name" value="PEPTIDASE A2 DOMAIN-CONTAINING PROTEIN"/>
    <property type="match status" value="1"/>
</dbReference>
<dbReference type="AlphaFoldDB" id="A0AAD9UH20"/>
<reference evidence="2" key="1">
    <citation type="journal article" date="2023" name="Mol. Biol. Evol.">
        <title>Third-Generation Sequencing Reveals the Adaptive Role of the Epigenome in Three Deep-Sea Polychaetes.</title>
        <authorList>
            <person name="Perez M."/>
            <person name="Aroh O."/>
            <person name="Sun Y."/>
            <person name="Lan Y."/>
            <person name="Juniper S.K."/>
            <person name="Young C.R."/>
            <person name="Angers B."/>
            <person name="Qian P.Y."/>
        </authorList>
    </citation>
    <scope>NUCLEOTIDE SEQUENCE</scope>
    <source>
        <strain evidence="2">R07B-5</strain>
    </source>
</reference>
<protein>
    <submittedName>
        <fullName evidence="2">Uncharacterized protein</fullName>
    </submittedName>
</protein>
<proteinExistence type="predicted"/>
<sequence>MGRQLATRLPVVREQLSPRQHRDGDIRNSDQCAKTTYKRCYDRRHGVRKLPPLQNGEPVLVKLDGEKQWSTPSTVFRSDPQNRSYVVKTGAGICHRRNRKHLQGVPNVLPPVLNKEPDDTDIQAEDPGEILPPDGPGDEVVPPDDPSDAVELPVDVPAGLSKSAVYTRCGRAVRRPVTFE</sequence>
<comment type="caution">
    <text evidence="2">The sequence shown here is derived from an EMBL/GenBank/DDBJ whole genome shotgun (WGS) entry which is preliminary data.</text>
</comment>
<gene>
    <name evidence="2" type="ORF">NP493_115g10023</name>
</gene>
<evidence type="ECO:0000313" key="3">
    <source>
        <dbReference type="Proteomes" id="UP001209878"/>
    </source>
</evidence>
<name>A0AAD9UH20_RIDPI</name>
<dbReference type="EMBL" id="JAODUO010000114">
    <property type="protein sequence ID" value="KAK2189115.1"/>
    <property type="molecule type" value="Genomic_DNA"/>
</dbReference>
<feature type="compositionally biased region" description="Acidic residues" evidence="1">
    <location>
        <begin position="118"/>
        <end position="128"/>
    </location>
</feature>
<feature type="region of interest" description="Disordered" evidence="1">
    <location>
        <begin position="105"/>
        <end position="155"/>
    </location>
</feature>
<evidence type="ECO:0000256" key="1">
    <source>
        <dbReference type="SAM" id="MobiDB-lite"/>
    </source>
</evidence>
<accession>A0AAD9UH20</accession>
<organism evidence="2 3">
    <name type="scientific">Ridgeia piscesae</name>
    <name type="common">Tubeworm</name>
    <dbReference type="NCBI Taxonomy" id="27915"/>
    <lineage>
        <taxon>Eukaryota</taxon>
        <taxon>Metazoa</taxon>
        <taxon>Spiralia</taxon>
        <taxon>Lophotrochozoa</taxon>
        <taxon>Annelida</taxon>
        <taxon>Polychaeta</taxon>
        <taxon>Sedentaria</taxon>
        <taxon>Canalipalpata</taxon>
        <taxon>Sabellida</taxon>
        <taxon>Siboglinidae</taxon>
        <taxon>Ridgeia</taxon>
    </lineage>
</organism>